<dbReference type="PANTHER" id="PTHR11469">
    <property type="entry name" value="GLUCOSE-6-PHOSPHATE ISOMERASE"/>
    <property type="match status" value="1"/>
</dbReference>
<dbReference type="EC" id="5.3.1.9" evidence="9"/>
<dbReference type="GO" id="GO:0051156">
    <property type="term" value="P:glucose 6-phosphate metabolic process"/>
    <property type="evidence" value="ECO:0007669"/>
    <property type="project" value="TreeGrafter"/>
</dbReference>
<dbReference type="InterPro" id="IPR035476">
    <property type="entry name" value="SIS_PGI_1"/>
</dbReference>
<proteinExistence type="inferred from homology"/>
<evidence type="ECO:0000256" key="9">
    <source>
        <dbReference type="HAMAP-Rule" id="MF_00473"/>
    </source>
</evidence>
<evidence type="ECO:0000256" key="2">
    <source>
        <dbReference type="ARBA" id="ARBA00006604"/>
    </source>
</evidence>
<dbReference type="InterPro" id="IPR018189">
    <property type="entry name" value="Phosphoglucose_isomerase_CS"/>
</dbReference>
<gene>
    <name evidence="9 11" type="primary">pgi</name>
    <name evidence="11" type="ordered locus">Aflv_2385</name>
</gene>
<dbReference type="EMBL" id="CP000922">
    <property type="protein sequence ID" value="ACJ34742.1"/>
    <property type="molecule type" value="Genomic_DNA"/>
</dbReference>
<keyword evidence="3 9" id="KW-0312">Gluconeogenesis</keyword>
<dbReference type="CDD" id="cd05015">
    <property type="entry name" value="SIS_PGI_1"/>
    <property type="match status" value="1"/>
</dbReference>
<dbReference type="GO" id="GO:0097367">
    <property type="term" value="F:carbohydrate derivative binding"/>
    <property type="evidence" value="ECO:0007669"/>
    <property type="project" value="InterPro"/>
</dbReference>
<dbReference type="FunFam" id="3.40.50.10490:FF:000020">
    <property type="entry name" value="Glucose-6-phosphate isomerase"/>
    <property type="match status" value="1"/>
</dbReference>
<evidence type="ECO:0000256" key="1">
    <source>
        <dbReference type="ARBA" id="ARBA00004926"/>
    </source>
</evidence>
<dbReference type="GO" id="GO:0048029">
    <property type="term" value="F:monosaccharide binding"/>
    <property type="evidence" value="ECO:0007669"/>
    <property type="project" value="TreeGrafter"/>
</dbReference>
<dbReference type="InterPro" id="IPR046348">
    <property type="entry name" value="SIS_dom_sf"/>
</dbReference>
<evidence type="ECO:0000256" key="10">
    <source>
        <dbReference type="RuleBase" id="RU000612"/>
    </source>
</evidence>
<sequence>MFVNLILDIYFAKVKEDTIIEEETYMTHIQFDYSKALTFFGEHELTYLRDAVKVAHHALHEKTGQGNDFLGWIDLPVAYDREEFARIQQAAKKIQQDSDVLLVVGIGGSYLGARAAIEMLQHSFYNALPSEKRKTPQIIFVGNNISSTYMRDVMDLLEGKDFSINVISKSGTTTEPAIAFRIFRKLLEEKYGKEEARKRIYATTDRARGALKTLATEEGYETFVIPDDVGGRYSVLTAVGLLPIAVSGADIEAMMKGAAQAREDFSKSELEENIAYQYAAVRNVLYNKGKTIEMLINYEPALQYFAEWWKQLFGESEGKDQKGIFPASANFSTDLHSLGQYVQEGRRDLFETVLKVETPRHELTIEAEDNDLDGLNYLAGKTVDFVNTKAFEGTLLAHTDGGVPNLVVTLPRLDEYTFGYLVYFFEKACAMSGYLLGVNPFDQPGVEAYKVNMFALLGKPGYEEKKAELEKRLK</sequence>
<dbReference type="InterPro" id="IPR001672">
    <property type="entry name" value="G6P_Isomerase"/>
</dbReference>
<accession>B7GEU4</accession>
<dbReference type="eggNOG" id="COG0166">
    <property type="taxonomic scope" value="Bacteria"/>
</dbReference>
<comment type="pathway">
    <text evidence="9">Carbohydrate biosynthesis; gluconeogenesis.</text>
</comment>
<dbReference type="HOGENOM" id="CLU_037303_0_1_9"/>
<dbReference type="UniPathway" id="UPA00109">
    <property type="reaction ID" value="UER00181"/>
</dbReference>
<dbReference type="Gene3D" id="3.40.50.10490">
    <property type="entry name" value="Glucose-6-phosphate isomerase like protein, domain 1"/>
    <property type="match status" value="3"/>
</dbReference>
<comment type="pathway">
    <text evidence="1 9 10">Carbohydrate degradation; glycolysis; D-glyceraldehyde 3-phosphate and glycerone phosphate from D-glucose: step 2/4.</text>
</comment>
<organism evidence="11 12">
    <name type="scientific">Anoxybacillus flavithermus (strain DSM 21510 / WK1)</name>
    <dbReference type="NCBI Taxonomy" id="491915"/>
    <lineage>
        <taxon>Bacteria</taxon>
        <taxon>Bacillati</taxon>
        <taxon>Bacillota</taxon>
        <taxon>Bacilli</taxon>
        <taxon>Bacillales</taxon>
        <taxon>Anoxybacillaceae</taxon>
        <taxon>Anoxybacillus</taxon>
    </lineage>
</organism>
<dbReference type="PROSITE" id="PS00174">
    <property type="entry name" value="P_GLUCOSE_ISOMERASE_2"/>
    <property type="match status" value="1"/>
</dbReference>
<evidence type="ECO:0000256" key="4">
    <source>
        <dbReference type="ARBA" id="ARBA00022490"/>
    </source>
</evidence>
<evidence type="ECO:0000256" key="3">
    <source>
        <dbReference type="ARBA" id="ARBA00022432"/>
    </source>
</evidence>
<comment type="function">
    <text evidence="9">Catalyzes the reversible isomerization of glucose-6-phosphate to fructose-6-phosphate.</text>
</comment>
<keyword evidence="4 9" id="KW-0963">Cytoplasm</keyword>
<dbReference type="FunFam" id="3.40.50.10490:FF:000015">
    <property type="entry name" value="Glucose-6-phosphate isomerase"/>
    <property type="match status" value="1"/>
</dbReference>
<keyword evidence="6 9" id="KW-0324">Glycolysis</keyword>
<evidence type="ECO:0000313" key="11">
    <source>
        <dbReference type="EMBL" id="ACJ34742.1"/>
    </source>
</evidence>
<dbReference type="InterPro" id="IPR035482">
    <property type="entry name" value="SIS_PGI_2"/>
</dbReference>
<dbReference type="HAMAP" id="MF_00473">
    <property type="entry name" value="G6P_isomerase"/>
    <property type="match status" value="1"/>
</dbReference>
<evidence type="ECO:0000256" key="5">
    <source>
        <dbReference type="ARBA" id="ARBA00022553"/>
    </source>
</evidence>
<comment type="catalytic activity">
    <reaction evidence="8 9 10">
        <text>alpha-D-glucose 6-phosphate = beta-D-fructose 6-phosphate</text>
        <dbReference type="Rhea" id="RHEA:11816"/>
        <dbReference type="ChEBI" id="CHEBI:57634"/>
        <dbReference type="ChEBI" id="CHEBI:58225"/>
        <dbReference type="EC" id="5.3.1.9"/>
    </reaction>
</comment>
<dbReference type="PROSITE" id="PS00765">
    <property type="entry name" value="P_GLUCOSE_ISOMERASE_1"/>
    <property type="match status" value="1"/>
</dbReference>
<feature type="active site" evidence="9">
    <location>
        <position position="450"/>
    </location>
</feature>
<reference evidence="11 12" key="1">
    <citation type="journal article" date="2008" name="Genome Biol.">
        <title>Encapsulated in silica: genome, proteome and physiology of the thermophilic bacterium Anoxybacillus flavithermus WK1.</title>
        <authorList>
            <person name="Saw J.H."/>
            <person name="Mountain B.W."/>
            <person name="Feng L."/>
            <person name="Omelchenko M.V."/>
            <person name="Hou S."/>
            <person name="Saito J.A."/>
            <person name="Stott M.B."/>
            <person name="Li D."/>
            <person name="Zhao G."/>
            <person name="Wu J."/>
            <person name="Galperin M.Y."/>
            <person name="Koonin E.V."/>
            <person name="Makarova K.S."/>
            <person name="Wolf Y.I."/>
            <person name="Rigden D.J."/>
            <person name="Dunfield P.F."/>
            <person name="Wang L."/>
            <person name="Alam M."/>
        </authorList>
    </citation>
    <scope>NUCLEOTIDE SEQUENCE [LARGE SCALE GENOMIC DNA]</scope>
    <source>
        <strain evidence="12">DSM 21510 / WK1</strain>
    </source>
</reference>
<evidence type="ECO:0000313" key="12">
    <source>
        <dbReference type="Proteomes" id="UP000000742"/>
    </source>
</evidence>
<evidence type="ECO:0000256" key="6">
    <source>
        <dbReference type="ARBA" id="ARBA00023152"/>
    </source>
</evidence>
<dbReference type="Proteomes" id="UP000000742">
    <property type="component" value="Chromosome"/>
</dbReference>
<dbReference type="PRINTS" id="PR00662">
    <property type="entry name" value="G6PISOMERASE"/>
</dbReference>
<comment type="caution">
    <text evidence="9">Lacks conserved residue(s) required for the propagation of feature annotation.</text>
</comment>
<dbReference type="GO" id="GO:0006096">
    <property type="term" value="P:glycolytic process"/>
    <property type="evidence" value="ECO:0007669"/>
    <property type="project" value="UniProtKB-UniRule"/>
</dbReference>
<dbReference type="GO" id="GO:0005829">
    <property type="term" value="C:cytosol"/>
    <property type="evidence" value="ECO:0007669"/>
    <property type="project" value="TreeGrafter"/>
</dbReference>
<comment type="subcellular location">
    <subcellularLocation>
        <location evidence="9">Cytoplasm</location>
    </subcellularLocation>
</comment>
<evidence type="ECO:0000256" key="8">
    <source>
        <dbReference type="ARBA" id="ARBA00029321"/>
    </source>
</evidence>
<feature type="active site" description="Proton donor" evidence="9">
    <location>
        <position position="315"/>
    </location>
</feature>
<dbReference type="NCBIfam" id="NF010697">
    <property type="entry name" value="PRK14097.1"/>
    <property type="match status" value="1"/>
</dbReference>
<dbReference type="STRING" id="491915.Aflv_2385"/>
<keyword evidence="5" id="KW-0597">Phosphoprotein</keyword>
<dbReference type="GO" id="GO:0004347">
    <property type="term" value="F:glucose-6-phosphate isomerase activity"/>
    <property type="evidence" value="ECO:0007669"/>
    <property type="project" value="UniProtKB-UniRule"/>
</dbReference>
<dbReference type="CDD" id="cd05016">
    <property type="entry name" value="SIS_PGI_2"/>
    <property type="match status" value="1"/>
</dbReference>
<keyword evidence="7 9" id="KW-0413">Isomerase</keyword>
<dbReference type="UniPathway" id="UPA00138"/>
<comment type="similarity">
    <text evidence="2 9 10">Belongs to the GPI family.</text>
</comment>
<dbReference type="SUPFAM" id="SSF53697">
    <property type="entry name" value="SIS domain"/>
    <property type="match status" value="1"/>
</dbReference>
<evidence type="ECO:0000256" key="7">
    <source>
        <dbReference type="ARBA" id="ARBA00023235"/>
    </source>
</evidence>
<protein>
    <recommendedName>
        <fullName evidence="9">Glucose-6-phosphate isomerase</fullName>
        <shortName evidence="9">GPI</shortName>
        <ecNumber evidence="9">5.3.1.9</ecNumber>
    </recommendedName>
    <alternativeName>
        <fullName evidence="9">Phosphoglucose isomerase</fullName>
        <shortName evidence="9">PGI</shortName>
    </alternativeName>
    <alternativeName>
        <fullName evidence="9">Phosphohexose isomerase</fullName>
        <shortName evidence="9">PHI</shortName>
    </alternativeName>
</protein>
<dbReference type="KEGG" id="afl:Aflv_2385"/>
<dbReference type="GO" id="GO:0006094">
    <property type="term" value="P:gluconeogenesis"/>
    <property type="evidence" value="ECO:0007669"/>
    <property type="project" value="UniProtKB-UniRule"/>
</dbReference>
<dbReference type="FunFam" id="3.40.50.10490:FF:000016">
    <property type="entry name" value="Glucose-6-phosphate isomerase"/>
    <property type="match status" value="1"/>
</dbReference>
<dbReference type="AlphaFoldDB" id="B7GEU4"/>
<name>B7GEU4_ANOFW</name>
<dbReference type="PROSITE" id="PS51463">
    <property type="entry name" value="P_GLUCOSE_ISOMERASE_3"/>
    <property type="match status" value="1"/>
</dbReference>
<dbReference type="PANTHER" id="PTHR11469:SF1">
    <property type="entry name" value="GLUCOSE-6-PHOSPHATE ISOMERASE"/>
    <property type="match status" value="1"/>
</dbReference>
<dbReference type="Pfam" id="PF00342">
    <property type="entry name" value="PGI"/>
    <property type="match status" value="1"/>
</dbReference>